<comment type="subcellular location">
    <subcellularLocation>
        <location evidence="1">Membrane</location>
        <topology evidence="1">Single-pass membrane protein</topology>
    </subcellularLocation>
</comment>
<comment type="caution">
    <text evidence="7">The sequence shown here is derived from an EMBL/GenBank/DDBJ whole genome shotgun (WGS) entry which is preliminary data.</text>
</comment>
<dbReference type="PANTHER" id="PTHR30168:SF0">
    <property type="entry name" value="INNER MEMBRANE PROTEIN"/>
    <property type="match status" value="1"/>
</dbReference>
<keyword evidence="2 6" id="KW-0812">Transmembrane</keyword>
<name>A0ABS3F726_9PROT</name>
<evidence type="ECO:0000313" key="7">
    <source>
        <dbReference type="EMBL" id="MBO0333896.1"/>
    </source>
</evidence>
<feature type="region of interest" description="Disordered" evidence="5">
    <location>
        <begin position="1"/>
        <end position="31"/>
    </location>
</feature>
<organism evidence="7 8">
    <name type="scientific">Sneathiella sedimenti</name>
    <dbReference type="NCBI Taxonomy" id="2816034"/>
    <lineage>
        <taxon>Bacteria</taxon>
        <taxon>Pseudomonadati</taxon>
        <taxon>Pseudomonadota</taxon>
        <taxon>Alphaproteobacteria</taxon>
        <taxon>Sneathiellales</taxon>
        <taxon>Sneathiellaceae</taxon>
        <taxon>Sneathiella</taxon>
    </lineage>
</organism>
<protein>
    <submittedName>
        <fullName evidence="7">Zinc metallopeptidase</fullName>
    </submittedName>
</protein>
<accession>A0ABS3F726</accession>
<evidence type="ECO:0000313" key="8">
    <source>
        <dbReference type="Proteomes" id="UP000664761"/>
    </source>
</evidence>
<dbReference type="Pfam" id="PF04228">
    <property type="entry name" value="Zn_peptidase"/>
    <property type="match status" value="1"/>
</dbReference>
<sequence length="296" mass="32597">MRWRGGRRSDNIEDRRGQGSPRGIGRGRGIPVRLPRGRGGKLGLVGVLVVVGISLFLGIDPTVLLQGGMQTRPQQEVRRPVADDDLTQFVSVVLADTEDTWHALFESANQRYQEPTLVLFSGAVQSACGYAQSAMGPFYCPGDQKVYLDLSFFKELHNRFGAPGDFAQAYVIAHEVGHHVQTLLGISQKVHEQRSRLSEVEGNKLSVRLELQADCFSGVWAYNADRSRNILEAGDIEEALNAATAIGDDRLQKQSTGTVVPDSFTHGSSEQRVRWFMTGFENGDVRSCDTFGTNDL</sequence>
<dbReference type="RefSeq" id="WP_207044937.1">
    <property type="nucleotide sequence ID" value="NZ_JAFLNC010000003.1"/>
</dbReference>
<evidence type="ECO:0000256" key="1">
    <source>
        <dbReference type="ARBA" id="ARBA00004167"/>
    </source>
</evidence>
<keyword evidence="3 6" id="KW-1133">Transmembrane helix</keyword>
<keyword evidence="4 6" id="KW-0472">Membrane</keyword>
<feature type="transmembrane region" description="Helical" evidence="6">
    <location>
        <begin position="42"/>
        <end position="59"/>
    </location>
</feature>
<dbReference type="InterPro" id="IPR007343">
    <property type="entry name" value="Uncharacterised_pept_Zn_put"/>
</dbReference>
<dbReference type="EMBL" id="JAFLNC010000003">
    <property type="protein sequence ID" value="MBO0333896.1"/>
    <property type="molecule type" value="Genomic_DNA"/>
</dbReference>
<gene>
    <name evidence="7" type="ORF">J0X12_09735</name>
</gene>
<keyword evidence="8" id="KW-1185">Reference proteome</keyword>
<evidence type="ECO:0000256" key="6">
    <source>
        <dbReference type="SAM" id="Phobius"/>
    </source>
</evidence>
<proteinExistence type="predicted"/>
<evidence type="ECO:0000256" key="4">
    <source>
        <dbReference type="ARBA" id="ARBA00023136"/>
    </source>
</evidence>
<dbReference type="PANTHER" id="PTHR30168">
    <property type="entry name" value="PUTATIVE MEMBRANE PROTEIN YPFJ"/>
    <property type="match status" value="1"/>
</dbReference>
<evidence type="ECO:0000256" key="2">
    <source>
        <dbReference type="ARBA" id="ARBA00022692"/>
    </source>
</evidence>
<evidence type="ECO:0000256" key="3">
    <source>
        <dbReference type="ARBA" id="ARBA00022989"/>
    </source>
</evidence>
<dbReference type="Proteomes" id="UP000664761">
    <property type="component" value="Unassembled WGS sequence"/>
</dbReference>
<evidence type="ECO:0000256" key="5">
    <source>
        <dbReference type="SAM" id="MobiDB-lite"/>
    </source>
</evidence>
<feature type="compositionally biased region" description="Basic and acidic residues" evidence="5">
    <location>
        <begin position="7"/>
        <end position="17"/>
    </location>
</feature>
<reference evidence="7 8" key="1">
    <citation type="submission" date="2021-03" db="EMBL/GenBank/DDBJ databases">
        <title>Sneathiella sp. CAU 1612 isolated from Kang Won-do.</title>
        <authorList>
            <person name="Kim W."/>
        </authorList>
    </citation>
    <scope>NUCLEOTIDE SEQUENCE [LARGE SCALE GENOMIC DNA]</scope>
    <source>
        <strain evidence="7 8">CAU 1612</strain>
    </source>
</reference>